<sequence length="242" mass="25235">MTTTTPSTPTADLRPAARSRARFWSWAVIATHVAFVAAFLIARTWQVPGYSAIDHSVSDMYAVTAPHAWFLLVVITAAGIAAVGFVAFSLWPALRGAGVPAKIGCALLALSVFGLGDVLTPFERLACQRADPSCSSSDQVANFGGTLDSTLTTVGLVVMVASAFVLASAMRRLPRWASWARPARWFGVVLFVLLAATGIFSSDGPGGLFERLTAAFGAAGIVALGVGVLRATRPTARLTPAG</sequence>
<feature type="transmembrane region" description="Helical" evidence="1">
    <location>
        <begin position="151"/>
        <end position="170"/>
    </location>
</feature>
<evidence type="ECO:0000313" key="3">
    <source>
        <dbReference type="Proteomes" id="UP000326702"/>
    </source>
</evidence>
<name>A0A5P9QEH7_9MICO</name>
<reference evidence="2 3" key="1">
    <citation type="submission" date="2019-10" db="EMBL/GenBank/DDBJ databases">
        <title>Genome sequence of Luteimicrobium xylanilyticum HY-24.</title>
        <authorList>
            <person name="Kim D.Y."/>
            <person name="Park H.-Y."/>
        </authorList>
    </citation>
    <scope>NUCLEOTIDE SEQUENCE [LARGE SCALE GENOMIC DNA]</scope>
    <source>
        <strain evidence="2 3">HY-24</strain>
    </source>
</reference>
<dbReference type="AlphaFoldDB" id="A0A5P9QEH7"/>
<feature type="transmembrane region" description="Helical" evidence="1">
    <location>
        <begin position="103"/>
        <end position="122"/>
    </location>
</feature>
<dbReference type="RefSeq" id="WP_083890667.1">
    <property type="nucleotide sequence ID" value="NZ_BAABIH010000016.1"/>
</dbReference>
<dbReference type="EMBL" id="CP045529">
    <property type="protein sequence ID" value="QFU99679.1"/>
    <property type="molecule type" value="Genomic_DNA"/>
</dbReference>
<feature type="transmembrane region" description="Helical" evidence="1">
    <location>
        <begin position="23"/>
        <end position="42"/>
    </location>
</feature>
<accession>A0A5P9QEH7</accession>
<feature type="transmembrane region" description="Helical" evidence="1">
    <location>
        <begin position="212"/>
        <end position="229"/>
    </location>
</feature>
<evidence type="ECO:0008006" key="4">
    <source>
        <dbReference type="Google" id="ProtNLM"/>
    </source>
</evidence>
<feature type="transmembrane region" description="Helical" evidence="1">
    <location>
        <begin position="182"/>
        <end position="200"/>
    </location>
</feature>
<dbReference type="Pfam" id="PF06197">
    <property type="entry name" value="DUF998"/>
    <property type="match status" value="1"/>
</dbReference>
<dbReference type="InterPro" id="IPR009339">
    <property type="entry name" value="DUF998"/>
</dbReference>
<feature type="transmembrane region" description="Helical" evidence="1">
    <location>
        <begin position="68"/>
        <end position="91"/>
    </location>
</feature>
<keyword evidence="3" id="KW-1185">Reference proteome</keyword>
<dbReference type="Proteomes" id="UP000326702">
    <property type="component" value="Chromosome"/>
</dbReference>
<evidence type="ECO:0000313" key="2">
    <source>
        <dbReference type="EMBL" id="QFU99679.1"/>
    </source>
</evidence>
<keyword evidence="1" id="KW-1133">Transmembrane helix</keyword>
<evidence type="ECO:0000256" key="1">
    <source>
        <dbReference type="SAM" id="Phobius"/>
    </source>
</evidence>
<proteinExistence type="predicted"/>
<protein>
    <recommendedName>
        <fullName evidence="4">DUF998 domain-containing protein</fullName>
    </recommendedName>
</protein>
<keyword evidence="1" id="KW-0812">Transmembrane</keyword>
<gene>
    <name evidence="2" type="ORF">KDY119_03214</name>
</gene>
<dbReference type="KEGG" id="lxl:KDY119_03214"/>
<organism evidence="2 3">
    <name type="scientific">Luteimicrobium xylanilyticum</name>
    <dbReference type="NCBI Taxonomy" id="1133546"/>
    <lineage>
        <taxon>Bacteria</taxon>
        <taxon>Bacillati</taxon>
        <taxon>Actinomycetota</taxon>
        <taxon>Actinomycetes</taxon>
        <taxon>Micrococcales</taxon>
        <taxon>Luteimicrobium</taxon>
    </lineage>
</organism>
<keyword evidence="1" id="KW-0472">Membrane</keyword>